<evidence type="ECO:0000259" key="3">
    <source>
        <dbReference type="PROSITE" id="PS51043"/>
    </source>
</evidence>
<dbReference type="InterPro" id="IPR057826">
    <property type="entry name" value="WWE_C20G8.02"/>
</dbReference>
<dbReference type="HOGENOM" id="CLU_234407_0_0_1"/>
<dbReference type="PROSITE" id="PS51207">
    <property type="entry name" value="PXA"/>
    <property type="match status" value="1"/>
</dbReference>
<dbReference type="GO" id="GO:0004620">
    <property type="term" value="F:phospholipase activity"/>
    <property type="evidence" value="ECO:0007669"/>
    <property type="project" value="TreeGrafter"/>
</dbReference>
<dbReference type="PROSITE" id="PS51043">
    <property type="entry name" value="DDHD"/>
    <property type="match status" value="1"/>
</dbReference>
<feature type="region of interest" description="Disordered" evidence="1">
    <location>
        <begin position="852"/>
        <end position="872"/>
    </location>
</feature>
<feature type="compositionally biased region" description="Polar residues" evidence="1">
    <location>
        <begin position="1009"/>
        <end position="1020"/>
    </location>
</feature>
<feature type="compositionally biased region" description="Polar residues" evidence="1">
    <location>
        <begin position="1696"/>
        <end position="1764"/>
    </location>
</feature>
<feature type="region of interest" description="Disordered" evidence="1">
    <location>
        <begin position="1388"/>
        <end position="1453"/>
    </location>
</feature>
<feature type="region of interest" description="Disordered" evidence="1">
    <location>
        <begin position="211"/>
        <end position="264"/>
    </location>
</feature>
<dbReference type="InterPro" id="IPR003114">
    <property type="entry name" value="Phox_assoc"/>
</dbReference>
<feature type="domain" description="PXA" evidence="4">
    <location>
        <begin position="1166"/>
        <end position="1348"/>
    </location>
</feature>
<feature type="compositionally biased region" description="Polar residues" evidence="1">
    <location>
        <begin position="797"/>
        <end position="824"/>
    </location>
</feature>
<feature type="compositionally biased region" description="Basic and acidic residues" evidence="1">
    <location>
        <begin position="1439"/>
        <end position="1452"/>
    </location>
</feature>
<proteinExistence type="predicted"/>
<feature type="compositionally biased region" description="Polar residues" evidence="1">
    <location>
        <begin position="1413"/>
        <end position="1438"/>
    </location>
</feature>
<organism evidence="5 6">
    <name type="scientific">Talaromyces marneffei (strain ATCC 18224 / CBS 334.59 / QM 7333)</name>
    <name type="common">Penicillium marneffei</name>
    <dbReference type="NCBI Taxonomy" id="441960"/>
    <lineage>
        <taxon>Eukaryota</taxon>
        <taxon>Fungi</taxon>
        <taxon>Dikarya</taxon>
        <taxon>Ascomycota</taxon>
        <taxon>Pezizomycotina</taxon>
        <taxon>Eurotiomycetes</taxon>
        <taxon>Eurotiomycetidae</taxon>
        <taxon>Eurotiales</taxon>
        <taxon>Trichocomaceae</taxon>
        <taxon>Talaromyces</taxon>
        <taxon>Talaromyces sect. Talaromyces</taxon>
    </lineage>
</organism>
<evidence type="ECO:0000259" key="2">
    <source>
        <dbReference type="PROSITE" id="PS50195"/>
    </source>
</evidence>
<dbReference type="Proteomes" id="UP000001294">
    <property type="component" value="Unassembled WGS sequence"/>
</dbReference>
<feature type="compositionally biased region" description="Polar residues" evidence="1">
    <location>
        <begin position="16"/>
        <end position="45"/>
    </location>
</feature>
<feature type="compositionally biased region" description="Polar residues" evidence="1">
    <location>
        <begin position="393"/>
        <end position="404"/>
    </location>
</feature>
<sequence length="1972" mass="217971">MPTTDPKPSFLESISPWCTTRSSTPQNGSDNASDTDTLRQGSGQDHVTCHKKRLSSLRYPPDCPPLQTRWFYAVDTPKSKPAFTSLEKKEPPKPFPPAKKFIPFYIKDSQSIEKAFQQLLQQEVKDVPDNTKENEQTQYTVKVPVNEDYLYDVDVEKRELGPVYWLGPIYEVRRGTWFFQEGSILRPCEENLATQLEEGYLKMKPWQLQNSQSKPASGATTLQDTKTQADLPIQEPDPVHGMTAKNIDDEPTRECSDSQGRPGASHQSLLVYRLFGSYMNSTVTYQDSTVAWLNYDDFMSRVSSTVYQRFGAVGGTKVVRGYVEQGAQKDSADTKAVPSKSPSSVTLATVSGAGGKEIPQSDQDKSTTSNDPHGVESVGLKSKVLSTGHRATLQRQMSSLNGESGDTAELEEEVRKQEEQEMEDARETDGEERDREIDHLILVTHGIGQRLGLRLDSINFISDVNTLRKTMKSVYGASPDLQMLNSQFSDAKNNCRVQVLPVCWRYLLDFPRQGLRQNRKEADLADPDSLSSEEEQYPSLADITLEGVPAVRNLISDLAMDVLLYQSGYREHIMGIVQRECNRIFQLFKARNPSFKGSVSLCGHSLGSAIMFDILCRQKQRYPTGFEEMWKRQVQKSSTHGSTTEYPLEFDCKEFFCLGSPLALFQMLQAKTIAGRSLEKGSIERNSALSHSPGAAAPPIGDPMEQAIFELNPSVSSPKCDELYNIFHPSDPVSYRLEPLITPAMSALKPQPLPFVKKSIWTASGQSLSNISSRVGSLWTNFTTGVASSLLNRSLGIQSDGPSGSTHSRTASQQSTTSEMNPTVSKVPGHESEFPTLIDPGMETLYEGFQKARRSDTTSVSGDSNDDVEDRSRKIRTEEAKVRALNSNGRVDYNIQEGVFDISLIASIASHLSYWADEDNRTQQNSPIYNFLLEDVEIYEASKGVVRARLQVTVRRLNSKRDLETCMIAFSLIAGFTRIAERNFVQYALDTLRFRFLLIMDEAVASSPTSENRQPVQTSAADDASTESKTDLTAPQSTETFSSLSGQWILSFLETADNTVLLGILGASTLLTYLILGRLGLLLIGLVSGFFFHDYWLGLIAERGAGDEGGGVALYSSPKRRELGIEVASRLLDWKPQKAILRADQERAEAATADGDTATLDLSKFPPATAAALAELIDSMMNDYVLHWYKPILPADDSFPLSCRKIIVGFVNSLSTHMTRKRSADTFLQFVTNSSSMIIVFLNELSLALQEAASDSSSTEEHVRHYLREYPDSNLANVLSIDQQQKKLKMVADDVLFNFLEPSVYNCDTLKQFLRGVFAGVILESVVKSCSQPDFINGWIVHLLREGEPQIMNAIDAGLESVSQGEMAALSGIAGNASQDLAMAVPDVKAKRPAHHKQEALTLPKSNRDVTIPSKNVSQENKNGELSSKSLPGTAPSSTEEKLSKEDREETSQRLLEIVSQEHSLGGTTNIGTREEVEDAVQVLYGASVIVDDVSMPGDRTAIKAKPTTEYMLQIEPASTRYPGWMIFRKYQDFEYLHEGLSTLSRYHHVPFLDVHPVLPSYRDQTKSSLAKALERYLRDALEHREFAKTERLRRFLDKDTELSQTAPTKAGFNLRASSTFENMGKNMLGVLSNAPKGVAGGGKAMLEGVTGVLAGANRNRKSLDITSRESKNPSTIGSSDSLNAIQERSPEATPQDLSQGLGSPTNTDQEAGESSSTPIETPADSDNQEPTAEQSTEQNSAQDPQNGLVSPRSSTASPIQATTFDKDTANSETLDDPAQVQEGGETPVKHRKESIGQSRTSPKLSENPITEDETRVAVELIFAVINELYTLSSAWNFRKTLLNAAKAYILRPRNPHLEQIRVLVQDSMIDSNTTDEAIAAKIIKIRENSLPTEEEMKAWPPPLSKEESDKLKDEARKLLIERGMPQALMSVMGAAASGEALGKVFDCLQIEEVGRGFMFALILQALRAVIL</sequence>
<dbReference type="CDD" id="cd06093">
    <property type="entry name" value="PX_domain"/>
    <property type="match status" value="1"/>
</dbReference>
<reference evidence="6" key="1">
    <citation type="journal article" date="2015" name="Genome Announc.">
        <title>Genome sequence of the AIDS-associated pathogen Penicillium marneffei (ATCC18224) and its near taxonomic relative Talaromyces stipitatus (ATCC10500).</title>
        <authorList>
            <person name="Nierman W.C."/>
            <person name="Fedorova-Abrams N.D."/>
            <person name="Andrianopoulos A."/>
        </authorList>
    </citation>
    <scope>NUCLEOTIDE SEQUENCE [LARGE SCALE GENOMIC DNA]</scope>
    <source>
        <strain evidence="6">ATCC 18224 / CBS 334.59 / QM 7333</strain>
    </source>
</reference>
<name>B6Q8T0_TALMQ</name>
<dbReference type="InterPro" id="IPR004177">
    <property type="entry name" value="DDHD_dom"/>
</dbReference>
<dbReference type="Gene3D" id="3.30.1520.10">
    <property type="entry name" value="Phox-like domain"/>
    <property type="match status" value="1"/>
</dbReference>
<dbReference type="GO" id="GO:0005737">
    <property type="term" value="C:cytoplasm"/>
    <property type="evidence" value="ECO:0007669"/>
    <property type="project" value="TreeGrafter"/>
</dbReference>
<feature type="compositionally biased region" description="Polar residues" evidence="1">
    <location>
        <begin position="211"/>
        <end position="228"/>
    </location>
</feature>
<evidence type="ECO:0000313" key="6">
    <source>
        <dbReference type="Proteomes" id="UP000001294"/>
    </source>
</evidence>
<dbReference type="GO" id="GO:0035091">
    <property type="term" value="F:phosphatidylinositol binding"/>
    <property type="evidence" value="ECO:0007669"/>
    <property type="project" value="InterPro"/>
</dbReference>
<evidence type="ECO:0000256" key="1">
    <source>
        <dbReference type="SAM" id="MobiDB-lite"/>
    </source>
</evidence>
<dbReference type="Pfam" id="PF23465">
    <property type="entry name" value="DUF7131"/>
    <property type="match status" value="1"/>
</dbReference>
<dbReference type="InterPro" id="IPR055555">
    <property type="entry name" value="PA-PLA1_DUF7131"/>
</dbReference>
<dbReference type="InterPro" id="IPR036871">
    <property type="entry name" value="PX_dom_sf"/>
</dbReference>
<dbReference type="GO" id="GO:0046872">
    <property type="term" value="F:metal ion binding"/>
    <property type="evidence" value="ECO:0007669"/>
    <property type="project" value="InterPro"/>
</dbReference>
<evidence type="ECO:0000313" key="5">
    <source>
        <dbReference type="EMBL" id="EEA25884.1"/>
    </source>
</evidence>
<gene>
    <name evidence="5" type="ORF">PMAA_069760</name>
</gene>
<dbReference type="SUPFAM" id="SSF64268">
    <property type="entry name" value="PX domain"/>
    <property type="match status" value="1"/>
</dbReference>
<dbReference type="Pfam" id="PF23463">
    <property type="entry name" value="WWE_2"/>
    <property type="match status" value="1"/>
</dbReference>
<feature type="region of interest" description="Disordered" evidence="1">
    <location>
        <begin position="1688"/>
        <end position="1809"/>
    </location>
</feature>
<dbReference type="Pfam" id="PF02194">
    <property type="entry name" value="PXA"/>
    <property type="match status" value="1"/>
</dbReference>
<dbReference type="Pfam" id="PF02862">
    <property type="entry name" value="DDHD"/>
    <property type="match status" value="1"/>
</dbReference>
<dbReference type="Pfam" id="PF00787">
    <property type="entry name" value="PX"/>
    <property type="match status" value="1"/>
</dbReference>
<dbReference type="SMART" id="SM01127">
    <property type="entry name" value="DDHD"/>
    <property type="match status" value="1"/>
</dbReference>
<feature type="compositionally biased region" description="Basic and acidic residues" evidence="1">
    <location>
        <begin position="246"/>
        <end position="256"/>
    </location>
</feature>
<dbReference type="InterPro" id="IPR013937">
    <property type="entry name" value="Sorting_nexin_C"/>
</dbReference>
<feature type="region of interest" description="Disordered" evidence="1">
    <location>
        <begin position="1009"/>
        <end position="1038"/>
    </location>
</feature>
<dbReference type="OrthoDB" id="431378at2759"/>
<feature type="region of interest" description="Disordered" evidence="1">
    <location>
        <begin position="327"/>
        <end position="433"/>
    </location>
</feature>
<dbReference type="InterPro" id="IPR058055">
    <property type="entry name" value="PA-PLA1"/>
</dbReference>
<feature type="region of interest" description="Disordered" evidence="1">
    <location>
        <begin position="1"/>
        <end position="60"/>
    </location>
</feature>
<dbReference type="PROSITE" id="PS50195">
    <property type="entry name" value="PX"/>
    <property type="match status" value="1"/>
</dbReference>
<dbReference type="EMBL" id="DS995900">
    <property type="protein sequence ID" value="EEA25884.1"/>
    <property type="molecule type" value="Genomic_DNA"/>
</dbReference>
<feature type="compositionally biased region" description="Polar residues" evidence="1">
    <location>
        <begin position="1796"/>
        <end position="1809"/>
    </location>
</feature>
<dbReference type="Pfam" id="PF08628">
    <property type="entry name" value="Nexin_C"/>
    <property type="match status" value="1"/>
</dbReference>
<dbReference type="VEuPathDB" id="FungiDB:PMAA_069760"/>
<feature type="region of interest" description="Disordered" evidence="1">
    <location>
        <begin position="797"/>
        <end position="837"/>
    </location>
</feature>
<feature type="compositionally biased region" description="Polar residues" evidence="1">
    <location>
        <begin position="340"/>
        <end position="349"/>
    </location>
</feature>
<dbReference type="PANTHER" id="PTHR23509">
    <property type="entry name" value="PA-PL1 PHOSPHOLIPASE FAMILY"/>
    <property type="match status" value="1"/>
</dbReference>
<feature type="domain" description="PX" evidence="2">
    <location>
        <begin position="1489"/>
        <end position="1604"/>
    </location>
</feature>
<feature type="domain" description="DDHD" evidence="3">
    <location>
        <begin position="648"/>
        <end position="930"/>
    </location>
</feature>
<dbReference type="InterPro" id="IPR001683">
    <property type="entry name" value="PX_dom"/>
</dbReference>
<accession>B6Q8T0</accession>
<protein>
    <submittedName>
        <fullName evidence="5">DDHD domain protein</fullName>
    </submittedName>
</protein>
<evidence type="ECO:0000259" key="4">
    <source>
        <dbReference type="PROSITE" id="PS51207"/>
    </source>
</evidence>
<feature type="compositionally biased region" description="Basic and acidic residues" evidence="1">
    <location>
        <begin position="413"/>
        <end position="433"/>
    </location>
</feature>
<dbReference type="PhylomeDB" id="B6Q8T0"/>
<dbReference type="PANTHER" id="PTHR23509:SF10">
    <property type="entry name" value="LD21067P"/>
    <property type="match status" value="1"/>
</dbReference>
<dbReference type="STRING" id="441960.B6Q8T0"/>
<keyword evidence="6" id="KW-1185">Reference proteome</keyword>
<dbReference type="SMART" id="SM00313">
    <property type="entry name" value="PXA"/>
    <property type="match status" value="1"/>
</dbReference>